<dbReference type="InterPro" id="IPR047175">
    <property type="entry name" value="CotS-like"/>
</dbReference>
<accession>A0A372LDQ2</accession>
<dbReference type="GO" id="GO:0042601">
    <property type="term" value="C:endospore-forming forespore"/>
    <property type="evidence" value="ECO:0007669"/>
    <property type="project" value="TreeGrafter"/>
</dbReference>
<sequence>MIEEIILKNYGVHVEREEPVGRYPSFLSGNVIYNIIPLEKLEQEELVERLKMSEHLIQTGDRYVSEFVLANHQSYISEADGQMFILLANTVLAKGRDKLLGRKLAKFHARARSISHPIKQCSRMGNWKTLWEQRIDQLEKMWGEKLQSHPNNHFEKLFVETFPYYMALGENAIQYLVDTEIDASPEAIDAGTVCYERFTNDTWSGKYCIKNPFDWIFDHGSRDIAEWTRQSYFTNLHTYQPGLQQFLNDYQTINPLSAFSSRLLYARLIFPIHYFETVEEYYSEPSEARSLQLEDQLTLYTEKSVHYEEFLRHFYEMASMPVKKMKLPLLTWL</sequence>
<organism evidence="1 2">
    <name type="scientific">Peribacillus glennii</name>
    <dbReference type="NCBI Taxonomy" id="2303991"/>
    <lineage>
        <taxon>Bacteria</taxon>
        <taxon>Bacillati</taxon>
        <taxon>Bacillota</taxon>
        <taxon>Bacilli</taxon>
        <taxon>Bacillales</taxon>
        <taxon>Bacillaceae</taxon>
        <taxon>Peribacillus</taxon>
    </lineage>
</organism>
<dbReference type="NCBIfam" id="TIGR02905">
    <property type="entry name" value="spore_yutH"/>
    <property type="match status" value="1"/>
</dbReference>
<gene>
    <name evidence="1" type="primary">yutH</name>
    <name evidence="1" type="ORF">D0466_09980</name>
</gene>
<keyword evidence="1" id="KW-0167">Capsid protein</keyword>
<dbReference type="SUPFAM" id="SSF56112">
    <property type="entry name" value="Protein kinase-like (PK-like)"/>
    <property type="match status" value="1"/>
</dbReference>
<proteinExistence type="predicted"/>
<comment type="caution">
    <text evidence="1">The sequence shown here is derived from an EMBL/GenBank/DDBJ whole genome shotgun (WGS) entry which is preliminary data.</text>
</comment>
<evidence type="ECO:0000313" key="2">
    <source>
        <dbReference type="Proteomes" id="UP000262939"/>
    </source>
</evidence>
<dbReference type="RefSeq" id="WP_117322423.1">
    <property type="nucleotide sequence ID" value="NZ_QVTD01000005.1"/>
</dbReference>
<dbReference type="Gene3D" id="3.90.1200.10">
    <property type="match status" value="1"/>
</dbReference>
<evidence type="ECO:0000313" key="1">
    <source>
        <dbReference type="EMBL" id="RFU63786.1"/>
    </source>
</evidence>
<keyword evidence="2" id="KW-1185">Reference proteome</keyword>
<keyword evidence="1" id="KW-0946">Virion</keyword>
<reference evidence="1 2" key="1">
    <citation type="submission" date="2018-08" db="EMBL/GenBank/DDBJ databases">
        <title>Bacillus chawlae sp. nov., Bacillus glennii sp. nov., and Bacillus saganii sp. nov. Isolated from the Vehicle Assembly Building at Kennedy Space Center where the Viking Spacecraft were Assembled.</title>
        <authorList>
            <person name="Seuylemezian A."/>
            <person name="Vaishampayan P."/>
        </authorList>
    </citation>
    <scope>NUCLEOTIDE SEQUENCE [LARGE SCALE GENOMIC DNA]</scope>
    <source>
        <strain evidence="1 2">V44-8</strain>
    </source>
</reference>
<dbReference type="AlphaFoldDB" id="A0A372LDQ2"/>
<dbReference type="PANTHER" id="PTHR39179:SF2">
    <property type="entry name" value="ENDOSPORE COAT-ASSOCIATED PROTEIN YUTH"/>
    <property type="match status" value="1"/>
</dbReference>
<dbReference type="Proteomes" id="UP000262939">
    <property type="component" value="Unassembled WGS sequence"/>
</dbReference>
<dbReference type="OrthoDB" id="2986702at2"/>
<dbReference type="PANTHER" id="PTHR39179">
    <property type="entry name" value="SPORE COAT PROTEIN I"/>
    <property type="match status" value="1"/>
</dbReference>
<protein>
    <submittedName>
        <fullName evidence="1">Spore coat protein YutH</fullName>
    </submittedName>
</protein>
<name>A0A372LDQ2_9BACI</name>
<dbReference type="InterPro" id="IPR014254">
    <property type="entry name" value="Spore_coat_YutH"/>
</dbReference>
<dbReference type="InterPro" id="IPR011009">
    <property type="entry name" value="Kinase-like_dom_sf"/>
</dbReference>
<dbReference type="EMBL" id="QVTD01000005">
    <property type="protein sequence ID" value="RFU63786.1"/>
    <property type="molecule type" value="Genomic_DNA"/>
</dbReference>